<feature type="transmembrane region" description="Helical" evidence="8">
    <location>
        <begin position="14"/>
        <end position="37"/>
    </location>
</feature>
<dbReference type="Pfam" id="PF07690">
    <property type="entry name" value="MFS_1"/>
    <property type="match status" value="1"/>
</dbReference>
<evidence type="ECO:0000256" key="4">
    <source>
        <dbReference type="ARBA" id="ARBA00022692"/>
    </source>
</evidence>
<dbReference type="SUPFAM" id="SSF103473">
    <property type="entry name" value="MFS general substrate transporter"/>
    <property type="match status" value="1"/>
</dbReference>
<feature type="transmembrane region" description="Helical" evidence="8">
    <location>
        <begin position="520"/>
        <end position="537"/>
    </location>
</feature>
<feature type="transmembrane region" description="Helical" evidence="8">
    <location>
        <begin position="357"/>
        <end position="379"/>
    </location>
</feature>
<dbReference type="EMBL" id="OZ004260">
    <property type="protein sequence ID" value="CAK7922203.1"/>
    <property type="molecule type" value="Genomic_DNA"/>
</dbReference>
<name>A0ABP0ELX7_9ASCO</name>
<evidence type="ECO:0000313" key="9">
    <source>
        <dbReference type="EMBL" id="CAK7922203.1"/>
    </source>
</evidence>
<keyword evidence="3" id="KW-0813">Transport</keyword>
<evidence type="ECO:0000256" key="1">
    <source>
        <dbReference type="ARBA" id="ARBA00004141"/>
    </source>
</evidence>
<proteinExistence type="inferred from homology"/>
<accession>A0ABP0ELX7</accession>
<dbReference type="InterPro" id="IPR011701">
    <property type="entry name" value="MFS"/>
</dbReference>
<evidence type="ECO:0000256" key="5">
    <source>
        <dbReference type="ARBA" id="ARBA00022989"/>
    </source>
</evidence>
<dbReference type="Proteomes" id="UP001497600">
    <property type="component" value="Chromosome H"/>
</dbReference>
<feature type="region of interest" description="Disordered" evidence="7">
    <location>
        <begin position="262"/>
        <end position="285"/>
    </location>
</feature>
<evidence type="ECO:0000256" key="3">
    <source>
        <dbReference type="ARBA" id="ARBA00022448"/>
    </source>
</evidence>
<feature type="transmembrane region" description="Helical" evidence="8">
    <location>
        <begin position="124"/>
        <end position="143"/>
    </location>
</feature>
<feature type="transmembrane region" description="Helical" evidence="8">
    <location>
        <begin position="155"/>
        <end position="175"/>
    </location>
</feature>
<evidence type="ECO:0000313" key="10">
    <source>
        <dbReference type="Proteomes" id="UP001497600"/>
    </source>
</evidence>
<evidence type="ECO:0000256" key="8">
    <source>
        <dbReference type="SAM" id="Phobius"/>
    </source>
</evidence>
<keyword evidence="4 8" id="KW-0812">Transmembrane</keyword>
<evidence type="ECO:0008006" key="11">
    <source>
        <dbReference type="Google" id="ProtNLM"/>
    </source>
</evidence>
<dbReference type="PANTHER" id="PTHR20772:SF2">
    <property type="entry name" value="PROTEIN FMP42"/>
    <property type="match status" value="1"/>
</dbReference>
<feature type="transmembrane region" description="Helical" evidence="8">
    <location>
        <begin position="187"/>
        <end position="209"/>
    </location>
</feature>
<dbReference type="InterPro" id="IPR052599">
    <property type="entry name" value="SLC43A_AATransporter"/>
</dbReference>
<dbReference type="PANTHER" id="PTHR20772">
    <property type="entry name" value="PROTEIN FMP42"/>
    <property type="match status" value="1"/>
</dbReference>
<keyword evidence="5 8" id="KW-1133">Transmembrane helix</keyword>
<comment type="subcellular location">
    <subcellularLocation>
        <location evidence="1">Membrane</location>
        <topology evidence="1">Multi-pass membrane protein</topology>
    </subcellularLocation>
</comment>
<comment type="similarity">
    <text evidence="2">Belongs to the SLC43A transporter (TC 2.A.1.44) family.</text>
</comment>
<keyword evidence="6 8" id="KW-0472">Membrane</keyword>
<protein>
    <recommendedName>
        <fullName evidence="11">Protein FMP42</fullName>
    </recommendedName>
</protein>
<sequence>MSEVPVQTPLSKRVVQVACSIVWCLLAAGPVFGFAALKPILISEGVYAEKCNLNINGTSIVSKLGGTSLVSGFASIANVDVLSHHLSPCVEQDLSLNFMFTLAAIVTNVAALPVGSILDEYGPRVSGIIGSFLIFFASLLLRYGKSFANSSWFDAYATGYALLALGGPFVFISSFQLANSFPKNSGLILALLTGAFDSSSALFLIYRLIYTNVHKLTLHSFFSYYLAVPVFILVCQVLVMPKDSYKTVGTLAKIGEMGIDESGRPLNPDNLLPEDRSNSFGEQEYRQPSMTETTSLLMRRASTSRRASVISRASYTSRTSMKSVYEQDAEDKMIASSGGVFGIMHGYSIVEQLKSPWFTLMTLFTTIQMLRINYFVATIKSQELFLYGGNESLAIAINQFFDLALPLGGLASIPFIGVLLDNFTTLSILSILTVISLFIGVMGLLSFLPATYAGILMLVMYRPFYYTAVSDFCAKVFGFDTFGTIYGAIICFSGICNILQQVMDKATHEVFNMNPTPINALLTALTAVFGIALIGFVRSQELELKRKNLELEAQEASVRGIPH</sequence>
<keyword evidence="10" id="KW-1185">Reference proteome</keyword>
<reference evidence="9 10" key="1">
    <citation type="submission" date="2024-01" db="EMBL/GenBank/DDBJ databases">
        <authorList>
            <consortium name="Genoscope - CEA"/>
            <person name="William W."/>
        </authorList>
    </citation>
    <scope>NUCLEOTIDE SEQUENCE [LARGE SCALE GENOMIC DNA]</scope>
    <source>
        <strain evidence="9 10">29B2s-10</strain>
    </source>
</reference>
<gene>
    <name evidence="9" type="ORF">CAAN4_H23904</name>
</gene>
<evidence type="ECO:0000256" key="2">
    <source>
        <dbReference type="ARBA" id="ARBA00006595"/>
    </source>
</evidence>
<dbReference type="Gene3D" id="1.20.1250.20">
    <property type="entry name" value="MFS general substrate transporter like domains"/>
    <property type="match status" value="1"/>
</dbReference>
<evidence type="ECO:0000256" key="6">
    <source>
        <dbReference type="ARBA" id="ARBA00023136"/>
    </source>
</evidence>
<feature type="transmembrane region" description="Helical" evidence="8">
    <location>
        <begin position="479"/>
        <end position="500"/>
    </location>
</feature>
<feature type="transmembrane region" description="Helical" evidence="8">
    <location>
        <begin position="96"/>
        <end position="118"/>
    </location>
</feature>
<feature type="transmembrane region" description="Helical" evidence="8">
    <location>
        <begin position="221"/>
        <end position="239"/>
    </location>
</feature>
<dbReference type="InterPro" id="IPR036259">
    <property type="entry name" value="MFS_trans_sf"/>
</dbReference>
<evidence type="ECO:0000256" key="7">
    <source>
        <dbReference type="SAM" id="MobiDB-lite"/>
    </source>
</evidence>
<feature type="transmembrane region" description="Helical" evidence="8">
    <location>
        <begin position="426"/>
        <end position="459"/>
    </location>
</feature>
<organism evidence="9 10">
    <name type="scientific">[Candida] anglica</name>
    <dbReference type="NCBI Taxonomy" id="148631"/>
    <lineage>
        <taxon>Eukaryota</taxon>
        <taxon>Fungi</taxon>
        <taxon>Dikarya</taxon>
        <taxon>Ascomycota</taxon>
        <taxon>Saccharomycotina</taxon>
        <taxon>Pichiomycetes</taxon>
        <taxon>Debaryomycetaceae</taxon>
        <taxon>Kurtzmaniella</taxon>
    </lineage>
</organism>